<dbReference type="InterPro" id="IPR011042">
    <property type="entry name" value="6-blade_b-propeller_TolB-like"/>
</dbReference>
<dbReference type="InterPro" id="IPR001375">
    <property type="entry name" value="Peptidase_S9_cat"/>
</dbReference>
<evidence type="ECO:0000256" key="1">
    <source>
        <dbReference type="ARBA" id="ARBA00010040"/>
    </source>
</evidence>
<reference evidence="8" key="1">
    <citation type="submission" date="2021-10" db="EMBL/GenBank/DDBJ databases">
        <authorList>
            <person name="Piombo E."/>
        </authorList>
    </citation>
    <scope>NUCLEOTIDE SEQUENCE</scope>
</reference>
<proteinExistence type="inferred from homology"/>
<keyword evidence="5" id="KW-0720">Serine protease</keyword>
<dbReference type="SUPFAM" id="SSF82171">
    <property type="entry name" value="DPP6 N-terminal domain-like"/>
    <property type="match status" value="1"/>
</dbReference>
<dbReference type="Gene3D" id="3.40.50.1820">
    <property type="entry name" value="alpha/beta hydrolase"/>
    <property type="match status" value="1"/>
</dbReference>
<evidence type="ECO:0000313" key="9">
    <source>
        <dbReference type="Proteomes" id="UP000696573"/>
    </source>
</evidence>
<gene>
    <name evidence="8" type="ORF">CRHIZ90672A_00012103</name>
</gene>
<dbReference type="Pfam" id="PF00326">
    <property type="entry name" value="Peptidase_S9"/>
    <property type="match status" value="1"/>
</dbReference>
<dbReference type="GO" id="GO:0006508">
    <property type="term" value="P:proteolysis"/>
    <property type="evidence" value="ECO:0007669"/>
    <property type="project" value="UniProtKB-KW"/>
</dbReference>
<dbReference type="InterPro" id="IPR011659">
    <property type="entry name" value="WD40"/>
</dbReference>
<feature type="domain" description="Peptidase S9 prolyl oligopeptidase catalytic" evidence="7">
    <location>
        <begin position="486"/>
        <end position="695"/>
    </location>
</feature>
<keyword evidence="2" id="KW-0645">Protease</keyword>
<keyword evidence="4" id="KW-0378">Hydrolase</keyword>
<dbReference type="EMBL" id="CABFNQ020000734">
    <property type="protein sequence ID" value="CAH0028636.1"/>
    <property type="molecule type" value="Genomic_DNA"/>
</dbReference>
<dbReference type="OrthoDB" id="416344at2759"/>
<evidence type="ECO:0000313" key="8">
    <source>
        <dbReference type="EMBL" id="CAH0028636.1"/>
    </source>
</evidence>
<sequence length="711" mass="79376">MTIKATHFTPEVLLAAPRRSAGIPNSTGNLLLYTVSTYSFETHVKTSQIRVLNIKDGASHLISENPAASDPVWISQDEIAYLKPTDRGCTALMAQRVTETTSDANIGFARRPYMIQFFAGNISNTKIKQLSSTKAYLCCSAPTTPSGEMYWPSAEAKSQSSAKVYTSLFARHWDAWTNEIQNSLWFGILAKENGRWSLPQPGLTNILAGTRLSSPVPPFGGTGDFDISTTGIAFVAKDPELNAARYTKTDLYYIPVHSEGLRKPIVPQIVQTGRLRGYSQSPTFSKDGKQIAFSRMKSDQYESDKPRLLLIPDVSDLSNVQEFYQTSDDKGGWDLRPDWITWSDDDKELYVAADKHGRMMLWRLPSSPLLATELPQAIFENGTVIEAKTLGSSKNLLISTKSRVENSSYAILDTETLSLKEVSSSSKHGKTLGLSQSQCSDLWFTGSAGGQVHALVMTPSHFDKAKKYPLAFLIHGGPQSAWTDDWSTRWNPAIFAEQGYVVVCPNPTGSTGYGQDFTDAIANNWGGDPYEDLVKCFEHIEKNVEYVDTNRAVALGGSYGGYMINWIQGHDLGRRFKALVCHDGVFSTLNQWSTEELFFPEHDFGGTLWENREGYERWDPSRHLRNWATPQLVIHSELDYRLPISEGLAMFNVLQARNIPSKLVMFPDENHWVLKPENSLVWHREVLGWINKYSGIDEEAKLASGTGKLTM</sequence>
<keyword evidence="3" id="KW-0732">Signal</keyword>
<dbReference type="PANTHER" id="PTHR42776:SF13">
    <property type="entry name" value="DIPEPTIDYL-PEPTIDASE 5"/>
    <property type="match status" value="1"/>
</dbReference>
<dbReference type="Pfam" id="PF07676">
    <property type="entry name" value="PD40"/>
    <property type="match status" value="1"/>
</dbReference>
<dbReference type="Proteomes" id="UP000696573">
    <property type="component" value="Unassembled WGS sequence"/>
</dbReference>
<organism evidence="8 9">
    <name type="scientific">Clonostachys rhizophaga</name>
    <dbReference type="NCBI Taxonomy" id="160324"/>
    <lineage>
        <taxon>Eukaryota</taxon>
        <taxon>Fungi</taxon>
        <taxon>Dikarya</taxon>
        <taxon>Ascomycota</taxon>
        <taxon>Pezizomycotina</taxon>
        <taxon>Sordariomycetes</taxon>
        <taxon>Hypocreomycetidae</taxon>
        <taxon>Hypocreales</taxon>
        <taxon>Bionectriaceae</taxon>
        <taxon>Clonostachys</taxon>
    </lineage>
</organism>
<dbReference type="InterPro" id="IPR029058">
    <property type="entry name" value="AB_hydrolase_fold"/>
</dbReference>
<comment type="similarity">
    <text evidence="1">Belongs to the peptidase S9C family.</text>
</comment>
<evidence type="ECO:0000256" key="3">
    <source>
        <dbReference type="ARBA" id="ARBA00022729"/>
    </source>
</evidence>
<protein>
    <recommendedName>
        <fullName evidence="6">Dipeptidyl-peptidase V</fullName>
    </recommendedName>
</protein>
<evidence type="ECO:0000256" key="4">
    <source>
        <dbReference type="ARBA" id="ARBA00022801"/>
    </source>
</evidence>
<evidence type="ECO:0000256" key="6">
    <source>
        <dbReference type="ARBA" id="ARBA00032829"/>
    </source>
</evidence>
<dbReference type="PANTHER" id="PTHR42776">
    <property type="entry name" value="SERINE PEPTIDASE S9 FAMILY MEMBER"/>
    <property type="match status" value="1"/>
</dbReference>
<accession>A0A9N9VRV1</accession>
<dbReference type="SUPFAM" id="SSF53474">
    <property type="entry name" value="alpha/beta-Hydrolases"/>
    <property type="match status" value="1"/>
</dbReference>
<comment type="caution">
    <text evidence="8">The sequence shown here is derived from an EMBL/GenBank/DDBJ whole genome shotgun (WGS) entry which is preliminary data.</text>
</comment>
<dbReference type="AlphaFoldDB" id="A0A9N9VRV1"/>
<keyword evidence="9" id="KW-1185">Reference proteome</keyword>
<evidence type="ECO:0000256" key="2">
    <source>
        <dbReference type="ARBA" id="ARBA00022670"/>
    </source>
</evidence>
<dbReference type="FunFam" id="3.40.50.1820:FF:000028">
    <property type="entry name" value="S9 family peptidase"/>
    <property type="match status" value="1"/>
</dbReference>
<evidence type="ECO:0000259" key="7">
    <source>
        <dbReference type="Pfam" id="PF00326"/>
    </source>
</evidence>
<name>A0A9N9VRV1_9HYPO</name>
<evidence type="ECO:0000256" key="5">
    <source>
        <dbReference type="ARBA" id="ARBA00022825"/>
    </source>
</evidence>
<dbReference type="Gene3D" id="2.120.10.30">
    <property type="entry name" value="TolB, C-terminal domain"/>
    <property type="match status" value="1"/>
</dbReference>
<dbReference type="GO" id="GO:0004252">
    <property type="term" value="F:serine-type endopeptidase activity"/>
    <property type="evidence" value="ECO:0007669"/>
    <property type="project" value="TreeGrafter"/>
</dbReference>